<sequence length="149" mass="17238">MFLPTNEKQFVFWKMRRSGMQNISIANELGITRQGVSQALRTMDKKIDASLREMAQANRIRIKNVDPERGILSGWSVPFQTSAYIFVSEKHGMQVWYEHEGDCESCDEYTKCIEFIWDLASELGISIKKVQDPTEMAEELLAKIREDQV</sequence>
<accession>E1RCZ7</accession>
<dbReference type="Proteomes" id="UP000006565">
    <property type="component" value="Chromosome"/>
</dbReference>
<evidence type="ECO:0000313" key="2">
    <source>
        <dbReference type="Proteomes" id="UP000006565"/>
    </source>
</evidence>
<organism evidence="1 2">
    <name type="scientific">Methanolacinia petrolearia (strain DSM 11571 / OCM 486 / SEBR 4847)</name>
    <name type="common">Methanoplanus petrolearius</name>
    <dbReference type="NCBI Taxonomy" id="679926"/>
    <lineage>
        <taxon>Archaea</taxon>
        <taxon>Methanobacteriati</taxon>
        <taxon>Methanobacteriota</taxon>
        <taxon>Stenosarchaea group</taxon>
        <taxon>Methanomicrobia</taxon>
        <taxon>Methanomicrobiales</taxon>
        <taxon>Methanomicrobiaceae</taxon>
        <taxon>Methanolacinia</taxon>
    </lineage>
</organism>
<dbReference type="GeneID" id="9743596"/>
<keyword evidence="2" id="KW-1185">Reference proteome</keyword>
<dbReference type="eggNOG" id="arCOG04915">
    <property type="taxonomic scope" value="Archaea"/>
</dbReference>
<name>E1RCZ7_METP4</name>
<dbReference type="RefSeq" id="WP_013329075.1">
    <property type="nucleotide sequence ID" value="NC_014507.1"/>
</dbReference>
<reference evidence="1 2" key="1">
    <citation type="journal article" date="2010" name="Stand. Genomic Sci.">
        <title>Complete genome sequence of Methanoplanus petrolearius type strain (SEBR 4847).</title>
        <authorList>
            <person name="Brambilla E."/>
            <person name="Djao O.D."/>
            <person name="Daligault H."/>
            <person name="Lapidus A."/>
            <person name="Lucas S."/>
            <person name="Hammon N."/>
            <person name="Nolan M."/>
            <person name="Tice H."/>
            <person name="Cheng J.F."/>
            <person name="Han C."/>
            <person name="Tapia R."/>
            <person name="Goodwin L."/>
            <person name="Pitluck S."/>
            <person name="Liolios K."/>
            <person name="Ivanova N."/>
            <person name="Mavromatis K."/>
            <person name="Mikhailova N."/>
            <person name="Pati A."/>
            <person name="Chen A."/>
            <person name="Palaniappan K."/>
            <person name="Land M."/>
            <person name="Hauser L."/>
            <person name="Chang Y.J."/>
            <person name="Jeffries C.D."/>
            <person name="Rohde M."/>
            <person name="Spring S."/>
            <person name="Sikorski J."/>
            <person name="Goker M."/>
            <person name="Woyke T."/>
            <person name="Bristow J."/>
            <person name="Eisen J.A."/>
            <person name="Markowitz V."/>
            <person name="Hugenholtz P."/>
            <person name="Kyrpides N.C."/>
            <person name="Klenk H.P."/>
        </authorList>
    </citation>
    <scope>NUCLEOTIDE SEQUENCE [LARGE SCALE GENOMIC DNA]</scope>
    <source>
        <strain evidence="2">DSM 11571 / OCM 486 / SEBR 4847</strain>
    </source>
</reference>
<dbReference type="STRING" id="679926.Mpet_1131"/>
<dbReference type="KEGG" id="mpi:Mpet_1131"/>
<dbReference type="HOGENOM" id="CLU_149766_0_0_2"/>
<dbReference type="EMBL" id="CP002117">
    <property type="protein sequence ID" value="ADN35897.1"/>
    <property type="molecule type" value="Genomic_DNA"/>
</dbReference>
<evidence type="ECO:0000313" key="1">
    <source>
        <dbReference type="EMBL" id="ADN35897.1"/>
    </source>
</evidence>
<protein>
    <submittedName>
        <fullName evidence="1">Uncharacterized protein</fullName>
    </submittedName>
</protein>
<dbReference type="AlphaFoldDB" id="E1RCZ7"/>
<proteinExistence type="predicted"/>
<dbReference type="OrthoDB" id="144917at2157"/>
<gene>
    <name evidence="1" type="ordered locus">Mpet_1131</name>
</gene>